<dbReference type="PANTHER" id="PTHR30482:SF17">
    <property type="entry name" value="ABC TRANSPORTER ATP-BINDING PROTEIN"/>
    <property type="match status" value="1"/>
</dbReference>
<feature type="transmembrane region" description="Helical" evidence="6">
    <location>
        <begin position="277"/>
        <end position="299"/>
    </location>
</feature>
<keyword evidence="2" id="KW-1003">Cell membrane</keyword>
<evidence type="ECO:0000256" key="5">
    <source>
        <dbReference type="ARBA" id="ARBA00023136"/>
    </source>
</evidence>
<dbReference type="InterPro" id="IPR001851">
    <property type="entry name" value="ABC_transp_permease"/>
</dbReference>
<feature type="transmembrane region" description="Helical" evidence="6">
    <location>
        <begin position="106"/>
        <end position="123"/>
    </location>
</feature>
<keyword evidence="8" id="KW-1185">Reference proteome</keyword>
<sequence>MKKAFLSTGLLLITILILPLFISPFLVYLSTEILVFAIFAMSLGLIMGFGGMPSLGHCALFGLGAYTVAILSEYTANIYLLLGAAILISLCFSIVTGYIAIRNKGVFFLMITLAFTQVLFLITSRMKFWGGNDGYSASVTANFGFGEITSNMGLFYMMGFFFVLSYFLLKLFVNAPAGKVLKGMMENEGRMIALGYNPKTYKMIAYLIAGSMAGLAGGLYIYKTQFVSPALFSVHMGAEVMIMVFIGGLGTVFGPALGAGAFVFLQNYISTMTDRWPLILGLLFIAIVLLKRGGILHLIQFVTTFGLKLFKPSRSRNAPVDKQVKGKEQAS</sequence>
<dbReference type="EMBL" id="JACSQT010000008">
    <property type="protein sequence ID" value="MBD7938576.1"/>
    <property type="molecule type" value="Genomic_DNA"/>
</dbReference>
<dbReference type="RefSeq" id="WP_191815897.1">
    <property type="nucleotide sequence ID" value="NZ_JACSQT010000008.1"/>
</dbReference>
<keyword evidence="5 6" id="KW-0472">Membrane</keyword>
<evidence type="ECO:0000313" key="7">
    <source>
        <dbReference type="EMBL" id="MBD7938576.1"/>
    </source>
</evidence>
<evidence type="ECO:0000256" key="4">
    <source>
        <dbReference type="ARBA" id="ARBA00022989"/>
    </source>
</evidence>
<gene>
    <name evidence="7" type="ORF">H9655_16190</name>
</gene>
<dbReference type="Pfam" id="PF02653">
    <property type="entry name" value="BPD_transp_2"/>
    <property type="match status" value="1"/>
</dbReference>
<dbReference type="InterPro" id="IPR043428">
    <property type="entry name" value="LivM-like"/>
</dbReference>
<evidence type="ECO:0000256" key="3">
    <source>
        <dbReference type="ARBA" id="ARBA00022692"/>
    </source>
</evidence>
<proteinExistence type="predicted"/>
<keyword evidence="3 6" id="KW-0812">Transmembrane</keyword>
<feature type="transmembrane region" description="Helical" evidence="6">
    <location>
        <begin position="204"/>
        <end position="222"/>
    </location>
</feature>
<organism evidence="7 8">
    <name type="scientific">Cytobacillus stercorigallinarum</name>
    <dbReference type="NCBI Taxonomy" id="2762240"/>
    <lineage>
        <taxon>Bacteria</taxon>
        <taxon>Bacillati</taxon>
        <taxon>Bacillota</taxon>
        <taxon>Bacilli</taxon>
        <taxon>Bacillales</taxon>
        <taxon>Bacillaceae</taxon>
        <taxon>Cytobacillus</taxon>
    </lineage>
</organism>
<evidence type="ECO:0000256" key="6">
    <source>
        <dbReference type="SAM" id="Phobius"/>
    </source>
</evidence>
<name>A0ABR8QSP4_9BACI</name>
<feature type="transmembrane region" description="Helical" evidence="6">
    <location>
        <begin position="78"/>
        <end position="99"/>
    </location>
</feature>
<reference evidence="7 8" key="1">
    <citation type="submission" date="2020-08" db="EMBL/GenBank/DDBJ databases">
        <title>A Genomic Blueprint of the Chicken Gut Microbiome.</title>
        <authorList>
            <person name="Gilroy R."/>
            <person name="Ravi A."/>
            <person name="Getino M."/>
            <person name="Pursley I."/>
            <person name="Horton D.L."/>
            <person name="Alikhan N.-F."/>
            <person name="Baker D."/>
            <person name="Gharbi K."/>
            <person name="Hall N."/>
            <person name="Watson M."/>
            <person name="Adriaenssens E.M."/>
            <person name="Foster-Nyarko E."/>
            <person name="Jarju S."/>
            <person name="Secka A."/>
            <person name="Antonio M."/>
            <person name="Oren A."/>
            <person name="Chaudhuri R."/>
            <person name="La Ragione R.M."/>
            <person name="Hildebrand F."/>
            <person name="Pallen M.J."/>
        </authorList>
    </citation>
    <scope>NUCLEOTIDE SEQUENCE [LARGE SCALE GENOMIC DNA]</scope>
    <source>
        <strain evidence="7 8">Sa5YUA1</strain>
    </source>
</reference>
<evidence type="ECO:0000256" key="1">
    <source>
        <dbReference type="ARBA" id="ARBA00004651"/>
    </source>
</evidence>
<feature type="transmembrane region" description="Helical" evidence="6">
    <location>
        <begin position="33"/>
        <end position="50"/>
    </location>
</feature>
<dbReference type="Proteomes" id="UP000657931">
    <property type="component" value="Unassembled WGS sequence"/>
</dbReference>
<feature type="transmembrane region" description="Helical" evidence="6">
    <location>
        <begin position="153"/>
        <end position="173"/>
    </location>
</feature>
<comment type="subcellular location">
    <subcellularLocation>
        <location evidence="1">Cell membrane</location>
        <topology evidence="1">Multi-pass membrane protein</topology>
    </subcellularLocation>
</comment>
<evidence type="ECO:0000313" key="8">
    <source>
        <dbReference type="Proteomes" id="UP000657931"/>
    </source>
</evidence>
<feature type="transmembrane region" description="Helical" evidence="6">
    <location>
        <begin position="242"/>
        <end position="265"/>
    </location>
</feature>
<feature type="transmembrane region" description="Helical" evidence="6">
    <location>
        <begin position="5"/>
        <end position="27"/>
    </location>
</feature>
<dbReference type="CDD" id="cd06581">
    <property type="entry name" value="TM_PBP1_LivM_like"/>
    <property type="match status" value="1"/>
</dbReference>
<evidence type="ECO:0000256" key="2">
    <source>
        <dbReference type="ARBA" id="ARBA00022475"/>
    </source>
</evidence>
<dbReference type="PANTHER" id="PTHR30482">
    <property type="entry name" value="HIGH-AFFINITY BRANCHED-CHAIN AMINO ACID TRANSPORT SYSTEM PERMEASE"/>
    <property type="match status" value="1"/>
</dbReference>
<keyword evidence="4 6" id="KW-1133">Transmembrane helix</keyword>
<comment type="caution">
    <text evidence="7">The sequence shown here is derived from an EMBL/GenBank/DDBJ whole genome shotgun (WGS) entry which is preliminary data.</text>
</comment>
<protein>
    <submittedName>
        <fullName evidence="7">Branched-chain amino acid ABC transporter permease</fullName>
    </submittedName>
</protein>
<accession>A0ABR8QSP4</accession>